<keyword evidence="2" id="KW-1003">Cell membrane</keyword>
<evidence type="ECO:0000259" key="7">
    <source>
        <dbReference type="PROSITE" id="PS50850"/>
    </source>
</evidence>
<sequence length="425" mass="43922">MTSTVPTLWRHPDFLRLWAAQAVSVLGSQITELALPLAAITVLGATPFQVGLLAATQYVPFLVIGLPAGAWVDRLPRRPVMVVADLVRFAALLVVPLASLGGVLRLWMLYPTALVVGVMTVFFDLAAQSFLPTLIGEDQLVDGNTKLQMSSTAGQLAGPGAGGLLVQWLTAPVAVLANSIGFALSALLLLLLRGREAPSPPRAAGSRLTTEIREGLRSVLGHPLLRPIALTAGLGNLFGLFGMGQAVLVLYGVRDLRLSPAVLGVVLAVANAGILAGSLLNARLTRLRGVGPALAGSAALMGPALLLLPLATPGTAVPVLGLAMGLAGFSAAVFNVNQVSLRQSVTPAAMRGRMTATFRFVNWGAVPVGTFLGGALAGPLGLRNVLWLVGAGSLLSALPVLGRTVRSLREIPAGPVHHDQEVAHV</sequence>
<evidence type="ECO:0000313" key="8">
    <source>
        <dbReference type="EMBL" id="GAA2143468.1"/>
    </source>
</evidence>
<dbReference type="Proteomes" id="UP001422759">
    <property type="component" value="Unassembled WGS sequence"/>
</dbReference>
<comment type="caution">
    <text evidence="8">The sequence shown here is derived from an EMBL/GenBank/DDBJ whole genome shotgun (WGS) entry which is preliminary data.</text>
</comment>
<evidence type="ECO:0000256" key="5">
    <source>
        <dbReference type="ARBA" id="ARBA00023136"/>
    </source>
</evidence>
<protein>
    <submittedName>
        <fullName evidence="8">MFS transporter</fullName>
    </submittedName>
</protein>
<feature type="transmembrane region" description="Helical" evidence="6">
    <location>
        <begin position="258"/>
        <end position="280"/>
    </location>
</feature>
<feature type="transmembrane region" description="Helical" evidence="6">
    <location>
        <begin position="292"/>
        <end position="311"/>
    </location>
</feature>
<dbReference type="InterPro" id="IPR036259">
    <property type="entry name" value="MFS_trans_sf"/>
</dbReference>
<comment type="subcellular location">
    <subcellularLocation>
        <location evidence="1">Cell membrane</location>
        <topology evidence="1">Multi-pass membrane protein</topology>
    </subcellularLocation>
</comment>
<dbReference type="InterPro" id="IPR011701">
    <property type="entry name" value="MFS"/>
</dbReference>
<dbReference type="CDD" id="cd06173">
    <property type="entry name" value="MFS_MefA_like"/>
    <property type="match status" value="1"/>
</dbReference>
<dbReference type="EMBL" id="BAAANT010000014">
    <property type="protein sequence ID" value="GAA2143468.1"/>
    <property type="molecule type" value="Genomic_DNA"/>
</dbReference>
<proteinExistence type="predicted"/>
<evidence type="ECO:0000256" key="1">
    <source>
        <dbReference type="ARBA" id="ARBA00004651"/>
    </source>
</evidence>
<name>A0ABN2ZK71_9ACTN</name>
<dbReference type="PANTHER" id="PTHR23513:SF6">
    <property type="entry name" value="MAJOR FACILITATOR SUPERFAMILY ASSOCIATED DOMAIN-CONTAINING PROTEIN"/>
    <property type="match status" value="1"/>
</dbReference>
<dbReference type="PANTHER" id="PTHR23513">
    <property type="entry name" value="INTEGRAL MEMBRANE EFFLUX PROTEIN-RELATED"/>
    <property type="match status" value="1"/>
</dbReference>
<feature type="transmembrane region" description="Helical" evidence="6">
    <location>
        <begin position="228"/>
        <end position="252"/>
    </location>
</feature>
<evidence type="ECO:0000256" key="6">
    <source>
        <dbReference type="SAM" id="Phobius"/>
    </source>
</evidence>
<evidence type="ECO:0000256" key="2">
    <source>
        <dbReference type="ARBA" id="ARBA00022475"/>
    </source>
</evidence>
<feature type="transmembrane region" description="Helical" evidence="6">
    <location>
        <begin position="114"/>
        <end position="135"/>
    </location>
</feature>
<evidence type="ECO:0000256" key="4">
    <source>
        <dbReference type="ARBA" id="ARBA00022989"/>
    </source>
</evidence>
<organism evidence="8 9">
    <name type="scientific">Kitasatospora kazusensis</name>
    <dbReference type="NCBI Taxonomy" id="407974"/>
    <lineage>
        <taxon>Bacteria</taxon>
        <taxon>Bacillati</taxon>
        <taxon>Actinomycetota</taxon>
        <taxon>Actinomycetes</taxon>
        <taxon>Kitasatosporales</taxon>
        <taxon>Streptomycetaceae</taxon>
        <taxon>Kitasatospora</taxon>
    </lineage>
</organism>
<dbReference type="RefSeq" id="WP_344464958.1">
    <property type="nucleotide sequence ID" value="NZ_BAAANT010000014.1"/>
</dbReference>
<reference evidence="8 9" key="1">
    <citation type="journal article" date="2019" name="Int. J. Syst. Evol. Microbiol.">
        <title>The Global Catalogue of Microorganisms (GCM) 10K type strain sequencing project: providing services to taxonomists for standard genome sequencing and annotation.</title>
        <authorList>
            <consortium name="The Broad Institute Genomics Platform"/>
            <consortium name="The Broad Institute Genome Sequencing Center for Infectious Disease"/>
            <person name="Wu L."/>
            <person name="Ma J."/>
        </authorList>
    </citation>
    <scope>NUCLEOTIDE SEQUENCE [LARGE SCALE GENOMIC DNA]</scope>
    <source>
        <strain evidence="8 9">JCM 14560</strain>
    </source>
</reference>
<feature type="transmembrane region" description="Helical" evidence="6">
    <location>
        <begin position="317"/>
        <end position="336"/>
    </location>
</feature>
<keyword evidence="5 6" id="KW-0472">Membrane</keyword>
<evidence type="ECO:0000256" key="3">
    <source>
        <dbReference type="ARBA" id="ARBA00022692"/>
    </source>
</evidence>
<dbReference type="Pfam" id="PF07690">
    <property type="entry name" value="MFS_1"/>
    <property type="match status" value="1"/>
</dbReference>
<dbReference type="PROSITE" id="PS50850">
    <property type="entry name" value="MFS"/>
    <property type="match status" value="1"/>
</dbReference>
<feature type="transmembrane region" description="Helical" evidence="6">
    <location>
        <begin position="89"/>
        <end position="107"/>
    </location>
</feature>
<feature type="transmembrane region" description="Helical" evidence="6">
    <location>
        <begin position="357"/>
        <end position="378"/>
    </location>
</feature>
<dbReference type="Gene3D" id="1.20.1250.20">
    <property type="entry name" value="MFS general substrate transporter like domains"/>
    <property type="match status" value="1"/>
</dbReference>
<keyword evidence="9" id="KW-1185">Reference proteome</keyword>
<evidence type="ECO:0000313" key="9">
    <source>
        <dbReference type="Proteomes" id="UP001422759"/>
    </source>
</evidence>
<keyword evidence="4 6" id="KW-1133">Transmembrane helix</keyword>
<feature type="transmembrane region" description="Helical" evidence="6">
    <location>
        <begin position="384"/>
        <end position="402"/>
    </location>
</feature>
<dbReference type="InterPro" id="IPR020846">
    <property type="entry name" value="MFS_dom"/>
</dbReference>
<feature type="transmembrane region" description="Helical" evidence="6">
    <location>
        <begin position="50"/>
        <end position="69"/>
    </location>
</feature>
<gene>
    <name evidence="8" type="ORF">GCM10009760_29900</name>
</gene>
<accession>A0ABN2ZK71</accession>
<feature type="transmembrane region" description="Helical" evidence="6">
    <location>
        <begin position="169"/>
        <end position="192"/>
    </location>
</feature>
<feature type="domain" description="Major facilitator superfamily (MFS) profile" evidence="7">
    <location>
        <begin position="13"/>
        <end position="408"/>
    </location>
</feature>
<dbReference type="SUPFAM" id="SSF103473">
    <property type="entry name" value="MFS general substrate transporter"/>
    <property type="match status" value="1"/>
</dbReference>
<keyword evidence="3 6" id="KW-0812">Transmembrane</keyword>